<sequence length="767" mass="89136">MFHYFEKVRIYRTILLSYVLILVIPLISSFIIYQISIHKIKENATENSKNLLNQTKDTIDRKNEELENFVYQLSINQDINQLIYRKGKTTSNYVYDIYKIKNSMKPYGYTNTLFQDFYIYFNEIDTIVSPKSSYVRPKDFYNNHVYQDIRYEDWMENINKGYHARQYLPSTKVQIMKSTKSIITYIQSIPLDTKKKSQANIVVMMNEEEIGGLLNRISSQYDGASFIHDVDGNIIVSDNMDASMVSFNQSTKKYSIKDNKKKYIMIESKSDNNKWMYVAIISKDKLAEDVMYIQTVNFTIALITIIVGLCIAIYFSYKHSIPLNRLLGIMSIPETRTVKDPYDFIHSNVEDIIANNDHLKGQIQDQLPILQDSIIRKLVTGEISSSRDAMALIEQANIPLKGAFGYVGIAQIIHIFHTVDKDMLNEMNVAQLVIQNELNDIFQGAVLYCNLGIDQVVFLMSYYKKPSFQEERKLEESLHLLLNRLEDKYSLKVNIGTGKKFEQFIDIHQSYEEAKLSLPLIQSMDDTASVYTYTDQSYDEKMDFYYPIEFELRLMNAVMNGNTDEVRELLDKVYVENVKERMLTQQIGCQILASLNGTIMRLLSKNTQLKKITVDEILEHIEKIKSKKIEFEKDMRLISGMMMEITQLIHEKKIVGSQRIIYKIKEVVKNTASDPNLSLYKISEMVDFPEKMLPVIFKEHTGVNISDFIEDVRLNFAKSKLIQTDDAIVDIALHSGYNSAHSFRRAFKRNTGVSPSEYRKMMNKESE</sequence>
<dbReference type="SUPFAM" id="SSF46689">
    <property type="entry name" value="Homeodomain-like"/>
    <property type="match status" value="1"/>
</dbReference>
<dbReference type="AlphaFoldDB" id="A0A2X4VU84"/>
<dbReference type="Proteomes" id="UP000249134">
    <property type="component" value="Chromosome 1"/>
</dbReference>
<proteinExistence type="predicted"/>
<dbReference type="SMART" id="SM00342">
    <property type="entry name" value="HTH_ARAC"/>
    <property type="match status" value="1"/>
</dbReference>
<feature type="domain" description="HTH araC/xylS-type" evidence="5">
    <location>
        <begin position="662"/>
        <end position="761"/>
    </location>
</feature>
<evidence type="ECO:0000256" key="4">
    <source>
        <dbReference type="SAM" id="Phobius"/>
    </source>
</evidence>
<evidence type="ECO:0000256" key="1">
    <source>
        <dbReference type="ARBA" id="ARBA00023015"/>
    </source>
</evidence>
<dbReference type="InterPro" id="IPR020449">
    <property type="entry name" value="Tscrpt_reg_AraC-type_HTH"/>
</dbReference>
<organism evidence="6 7">
    <name type="scientific">Lederbergia lenta</name>
    <name type="common">Bacillus lentus</name>
    <dbReference type="NCBI Taxonomy" id="1467"/>
    <lineage>
        <taxon>Bacteria</taxon>
        <taxon>Bacillati</taxon>
        <taxon>Bacillota</taxon>
        <taxon>Bacilli</taxon>
        <taxon>Bacillales</taxon>
        <taxon>Bacillaceae</taxon>
        <taxon>Lederbergia</taxon>
    </lineage>
</organism>
<keyword evidence="1" id="KW-0805">Transcription regulation</keyword>
<dbReference type="STRING" id="1348624.GCA_001591545_00255"/>
<keyword evidence="2" id="KW-0238">DNA-binding</keyword>
<keyword evidence="4" id="KW-1133">Transmembrane helix</keyword>
<keyword evidence="4" id="KW-0812">Transmembrane</keyword>
<keyword evidence="4" id="KW-0472">Membrane</keyword>
<feature type="transmembrane region" description="Helical" evidence="4">
    <location>
        <begin position="295"/>
        <end position="317"/>
    </location>
</feature>
<evidence type="ECO:0000259" key="5">
    <source>
        <dbReference type="PROSITE" id="PS01124"/>
    </source>
</evidence>
<dbReference type="InterPro" id="IPR018060">
    <property type="entry name" value="HTH_AraC"/>
</dbReference>
<dbReference type="Gene3D" id="1.10.10.60">
    <property type="entry name" value="Homeodomain-like"/>
    <property type="match status" value="2"/>
</dbReference>
<dbReference type="PANTHER" id="PTHR43280">
    <property type="entry name" value="ARAC-FAMILY TRANSCRIPTIONAL REGULATOR"/>
    <property type="match status" value="1"/>
</dbReference>
<keyword evidence="3" id="KW-0804">Transcription</keyword>
<dbReference type="KEGG" id="blen:NCTC4824_01159"/>
<evidence type="ECO:0000313" key="6">
    <source>
        <dbReference type="EMBL" id="SQI53889.1"/>
    </source>
</evidence>
<evidence type="ECO:0000256" key="2">
    <source>
        <dbReference type="ARBA" id="ARBA00023125"/>
    </source>
</evidence>
<dbReference type="PANTHER" id="PTHR43280:SF28">
    <property type="entry name" value="HTH-TYPE TRANSCRIPTIONAL ACTIVATOR RHAS"/>
    <property type="match status" value="1"/>
</dbReference>
<keyword evidence="7" id="KW-1185">Reference proteome</keyword>
<dbReference type="GO" id="GO:0003700">
    <property type="term" value="F:DNA-binding transcription factor activity"/>
    <property type="evidence" value="ECO:0007669"/>
    <property type="project" value="InterPro"/>
</dbReference>
<evidence type="ECO:0000256" key="3">
    <source>
        <dbReference type="ARBA" id="ARBA00023163"/>
    </source>
</evidence>
<dbReference type="InterPro" id="IPR009057">
    <property type="entry name" value="Homeodomain-like_sf"/>
</dbReference>
<dbReference type="PROSITE" id="PS01124">
    <property type="entry name" value="HTH_ARAC_FAMILY_2"/>
    <property type="match status" value="1"/>
</dbReference>
<evidence type="ECO:0000313" key="7">
    <source>
        <dbReference type="Proteomes" id="UP000249134"/>
    </source>
</evidence>
<dbReference type="PROSITE" id="PS00041">
    <property type="entry name" value="HTH_ARAC_FAMILY_1"/>
    <property type="match status" value="1"/>
</dbReference>
<dbReference type="GO" id="GO:0043565">
    <property type="term" value="F:sequence-specific DNA binding"/>
    <property type="evidence" value="ECO:0007669"/>
    <property type="project" value="InterPro"/>
</dbReference>
<gene>
    <name evidence="6" type="primary">btr_2</name>
    <name evidence="6" type="ORF">NCTC4824_01159</name>
</gene>
<name>A0A2X4VU84_LEDLE</name>
<dbReference type="EMBL" id="LS483476">
    <property type="protein sequence ID" value="SQI53889.1"/>
    <property type="molecule type" value="Genomic_DNA"/>
</dbReference>
<feature type="transmembrane region" description="Helical" evidence="4">
    <location>
        <begin position="15"/>
        <end position="33"/>
    </location>
</feature>
<dbReference type="Pfam" id="PF12833">
    <property type="entry name" value="HTH_18"/>
    <property type="match status" value="1"/>
</dbReference>
<protein>
    <submittedName>
        <fullName evidence="6">AraC family transcriptional regulator</fullName>
    </submittedName>
</protein>
<dbReference type="RefSeq" id="WP_066136375.1">
    <property type="nucleotide sequence ID" value="NZ_CBCSGM010000001.1"/>
</dbReference>
<dbReference type="PRINTS" id="PR00032">
    <property type="entry name" value="HTHARAC"/>
</dbReference>
<dbReference type="InterPro" id="IPR018062">
    <property type="entry name" value="HTH_AraC-typ_CS"/>
</dbReference>
<accession>A0A2X4VU84</accession>
<reference evidence="6 7" key="1">
    <citation type="submission" date="2018-06" db="EMBL/GenBank/DDBJ databases">
        <authorList>
            <consortium name="Pathogen Informatics"/>
            <person name="Doyle S."/>
        </authorList>
    </citation>
    <scope>NUCLEOTIDE SEQUENCE [LARGE SCALE GENOMIC DNA]</scope>
    <source>
        <strain evidence="6 7">NCTC4824</strain>
    </source>
</reference>